<comment type="caution">
    <text evidence="2">The sequence shown here is derived from an EMBL/GenBank/DDBJ whole genome shotgun (WGS) entry which is preliminary data.</text>
</comment>
<keyword evidence="3" id="KW-1185">Reference proteome</keyword>
<proteinExistence type="predicted"/>
<dbReference type="EMBL" id="JAGPYM010000028">
    <property type="protein sequence ID" value="KAH6879788.1"/>
    <property type="molecule type" value="Genomic_DNA"/>
</dbReference>
<dbReference type="Proteomes" id="UP000777438">
    <property type="component" value="Unassembled WGS sequence"/>
</dbReference>
<protein>
    <recommendedName>
        <fullName evidence="1">GED domain-containing protein</fullName>
    </recommendedName>
</protein>
<evidence type="ECO:0000259" key="1">
    <source>
        <dbReference type="PROSITE" id="PS51388"/>
    </source>
</evidence>
<name>A0A9P8VW41_9HYPO</name>
<feature type="domain" description="GED" evidence="1">
    <location>
        <begin position="1"/>
        <end position="45"/>
    </location>
</feature>
<sequence>MSEERLRELAAESIDTTSRRKTLNKEIGMFRDGLAQCRRCRPRTVTGPWYVQRCVMRLRLEEQRYRHQRQRSRRYLLQAIPVRVSLCGMLFNEGADWLGTASPSKAIVLRRASSPGPIQEQPTTTHSITSLLTTSASPTEAATVTPKSPVAVNVSPAFSRNGISTLAECYY</sequence>
<dbReference type="OrthoDB" id="415706at2759"/>
<reference evidence="2 3" key="1">
    <citation type="journal article" date="2021" name="Nat. Commun.">
        <title>Genetic determinants of endophytism in the Arabidopsis root mycobiome.</title>
        <authorList>
            <person name="Mesny F."/>
            <person name="Miyauchi S."/>
            <person name="Thiergart T."/>
            <person name="Pickel B."/>
            <person name="Atanasova L."/>
            <person name="Karlsson M."/>
            <person name="Huettel B."/>
            <person name="Barry K.W."/>
            <person name="Haridas S."/>
            <person name="Chen C."/>
            <person name="Bauer D."/>
            <person name="Andreopoulos W."/>
            <person name="Pangilinan J."/>
            <person name="LaButti K."/>
            <person name="Riley R."/>
            <person name="Lipzen A."/>
            <person name="Clum A."/>
            <person name="Drula E."/>
            <person name="Henrissat B."/>
            <person name="Kohler A."/>
            <person name="Grigoriev I.V."/>
            <person name="Martin F.M."/>
            <person name="Hacquard S."/>
        </authorList>
    </citation>
    <scope>NUCLEOTIDE SEQUENCE [LARGE SCALE GENOMIC DNA]</scope>
    <source>
        <strain evidence="2 3">MPI-CAGE-CH-0241</strain>
    </source>
</reference>
<organism evidence="2 3">
    <name type="scientific">Thelonectria olida</name>
    <dbReference type="NCBI Taxonomy" id="1576542"/>
    <lineage>
        <taxon>Eukaryota</taxon>
        <taxon>Fungi</taxon>
        <taxon>Dikarya</taxon>
        <taxon>Ascomycota</taxon>
        <taxon>Pezizomycotina</taxon>
        <taxon>Sordariomycetes</taxon>
        <taxon>Hypocreomycetidae</taxon>
        <taxon>Hypocreales</taxon>
        <taxon>Nectriaceae</taxon>
        <taxon>Thelonectria</taxon>
    </lineage>
</organism>
<evidence type="ECO:0000313" key="3">
    <source>
        <dbReference type="Proteomes" id="UP000777438"/>
    </source>
</evidence>
<dbReference type="InterPro" id="IPR020850">
    <property type="entry name" value="GED_dom"/>
</dbReference>
<evidence type="ECO:0000313" key="2">
    <source>
        <dbReference type="EMBL" id="KAH6879788.1"/>
    </source>
</evidence>
<gene>
    <name evidence="2" type="ORF">B0T10DRAFT_150110</name>
</gene>
<dbReference type="AlphaFoldDB" id="A0A9P8VW41"/>
<accession>A0A9P8VW41</accession>
<dbReference type="PROSITE" id="PS51388">
    <property type="entry name" value="GED"/>
    <property type="match status" value="1"/>
</dbReference>